<reference evidence="3" key="1">
    <citation type="submission" date="2017-01" db="EMBL/GenBank/DDBJ databases">
        <title>Comparative genomics of anhydrobiosis in the tardigrade Hypsibius dujardini.</title>
        <authorList>
            <person name="Yoshida Y."/>
            <person name="Koutsovoulos G."/>
            <person name="Laetsch D."/>
            <person name="Stevens L."/>
            <person name="Kumar S."/>
            <person name="Horikawa D."/>
            <person name="Ishino K."/>
            <person name="Komine S."/>
            <person name="Tomita M."/>
            <person name="Blaxter M."/>
            <person name="Arakawa K."/>
        </authorList>
    </citation>
    <scope>NUCLEOTIDE SEQUENCE [LARGE SCALE GENOMIC DNA]</scope>
    <source>
        <strain evidence="3">Z151</strain>
    </source>
</reference>
<evidence type="ECO:0000313" key="2">
    <source>
        <dbReference type="EMBL" id="OQV18150.1"/>
    </source>
</evidence>
<dbReference type="InterPro" id="IPR026705">
    <property type="entry name" value="Hid-1/Ecm30"/>
</dbReference>
<evidence type="ECO:0000313" key="3">
    <source>
        <dbReference type="Proteomes" id="UP000192578"/>
    </source>
</evidence>
<dbReference type="PANTHER" id="PTHR21575:SF12">
    <property type="entry name" value="PROTEIN HID1"/>
    <property type="match status" value="1"/>
</dbReference>
<dbReference type="AlphaFoldDB" id="A0A1W0WSI7"/>
<evidence type="ECO:0000256" key="1">
    <source>
        <dbReference type="SAM" id="MobiDB-lite"/>
    </source>
</evidence>
<sequence length="835" mass="94477">MGNVDSKVGFRKAIIDLRSKDKVVEPEEESFWQQFWKDQSVAVQDVFSLVSAEDIRAIREDSPRNFATLAFKCVDQIRKCMESSCSTPAEQQNVLNCVRLLTRLLPFFLEEAEWRSFFWSALPPSGKRYGPFNRFSTSSSIEEEASSSTPTNKFADAPVLATTLMNSLSTLLFCPGFTVAQHKKASDEAEDLVSLDSCEYIWEAGVGFSLSPAHNAQHDQARIEILRLLLTCFSETIYNQTVLDGLICPNRWLEYFTSMDNNRVLPLFTSLLNVAFAYDPVGYGMPYNYMLFGDTKEPLAEICVQTLIVCLDHVWSKNRDKTQEQETESAVLKNMFINYLSRIHREEDFSFMATGFIRLLNNPLQHSYLPSSTKRIQFHQELLVLFWKCCEYNKRFLYHVLKSCIVLDILIPLLYYLNEARQSPARAGLIHLGVFILLLLSGERNFGVRLNKPYLGRTLPDIPGFNGNHADLIILVFHRLITSGHSKLQPLFDCLLTIILNISPYVKSLAMQPSAMKLMHLFEAFSTPWFLYANSTNHHLVFFLLETFNNIVQYQFDGNVALVYCIIRKRALFHALANLPMDHAFIDKTVSAKKFRKLTAATSVTEESDTTAPPTPTTPTPPTPPPTSEPSGLQVSLPVVPDLSKMTGKISSSGEGFFDDQKEPPSVSGASTEDTFENLPSPKVRKSTSMSFGIGSPINVQKAPQRPHMARSISTTSSSADSRLWLPTPEWVQSWKSKLPLTTVMRLLQVLVPQVEKICIDKNITDENEILKFLQRGTLVGLLPVPHALMIRRYQSNSGTSLWVRNYVWGLLYLRHSVPPIWLGTKVTLFDVQSL</sequence>
<keyword evidence="3" id="KW-1185">Reference proteome</keyword>
<dbReference type="PANTHER" id="PTHR21575">
    <property type="entry name" value="PROTEIN HID1"/>
    <property type="match status" value="1"/>
</dbReference>
<name>A0A1W0WSI7_HYPEX</name>
<feature type="compositionally biased region" description="Pro residues" evidence="1">
    <location>
        <begin position="613"/>
        <end position="628"/>
    </location>
</feature>
<dbReference type="GO" id="GO:0016020">
    <property type="term" value="C:membrane"/>
    <property type="evidence" value="ECO:0007669"/>
    <property type="project" value="TreeGrafter"/>
</dbReference>
<dbReference type="GO" id="GO:0005797">
    <property type="term" value="C:Golgi medial cisterna"/>
    <property type="evidence" value="ECO:0007669"/>
    <property type="project" value="TreeGrafter"/>
</dbReference>
<organism evidence="2 3">
    <name type="scientific">Hypsibius exemplaris</name>
    <name type="common">Freshwater tardigrade</name>
    <dbReference type="NCBI Taxonomy" id="2072580"/>
    <lineage>
        <taxon>Eukaryota</taxon>
        <taxon>Metazoa</taxon>
        <taxon>Ecdysozoa</taxon>
        <taxon>Tardigrada</taxon>
        <taxon>Eutardigrada</taxon>
        <taxon>Parachela</taxon>
        <taxon>Hypsibioidea</taxon>
        <taxon>Hypsibiidae</taxon>
        <taxon>Hypsibius</taxon>
    </lineage>
</organism>
<gene>
    <name evidence="2" type="ORF">BV898_07738</name>
</gene>
<dbReference type="Pfam" id="PF12722">
    <property type="entry name" value="Hid1"/>
    <property type="match status" value="1"/>
</dbReference>
<feature type="region of interest" description="Disordered" evidence="1">
    <location>
        <begin position="650"/>
        <end position="688"/>
    </location>
</feature>
<comment type="caution">
    <text evidence="2">The sequence shown here is derived from an EMBL/GenBank/DDBJ whole genome shotgun (WGS) entry which is preliminary data.</text>
</comment>
<dbReference type="GO" id="GO:0000138">
    <property type="term" value="C:Golgi trans cisterna"/>
    <property type="evidence" value="ECO:0007669"/>
    <property type="project" value="TreeGrafter"/>
</dbReference>
<feature type="region of interest" description="Disordered" evidence="1">
    <location>
        <begin position="601"/>
        <end position="635"/>
    </location>
</feature>
<dbReference type="OrthoDB" id="432953at2759"/>
<proteinExistence type="predicted"/>
<dbReference type="EMBL" id="MTYJ01000052">
    <property type="protein sequence ID" value="OQV18150.1"/>
    <property type="molecule type" value="Genomic_DNA"/>
</dbReference>
<dbReference type="Proteomes" id="UP000192578">
    <property type="component" value="Unassembled WGS sequence"/>
</dbReference>
<accession>A0A1W0WSI7</accession>
<protein>
    <submittedName>
        <fullName evidence="2">Protein HID1</fullName>
    </submittedName>
</protein>